<reference evidence="1" key="1">
    <citation type="submission" date="2020-10" db="EMBL/GenBank/DDBJ databases">
        <title>Unveiling of a novel bifunctional photoreceptor, Dualchrome1, isolated from a cosmopolitan green alga.</title>
        <authorList>
            <person name="Suzuki S."/>
            <person name="Kawachi M."/>
        </authorList>
    </citation>
    <scope>NUCLEOTIDE SEQUENCE</scope>
    <source>
        <strain evidence="1">NIES 2893</strain>
    </source>
</reference>
<evidence type="ECO:0000313" key="1">
    <source>
        <dbReference type="EMBL" id="GHP04336.1"/>
    </source>
</evidence>
<gene>
    <name evidence="1" type="ORF">PPROV_000309000</name>
</gene>
<dbReference type="SUPFAM" id="SSF53335">
    <property type="entry name" value="S-adenosyl-L-methionine-dependent methyltransferases"/>
    <property type="match status" value="1"/>
</dbReference>
<comment type="caution">
    <text evidence="1">The sequence shown here is derived from an EMBL/GenBank/DDBJ whole genome shotgun (WGS) entry which is preliminary data.</text>
</comment>
<dbReference type="AlphaFoldDB" id="A0A830HAI2"/>
<organism evidence="1 2">
    <name type="scientific">Pycnococcus provasolii</name>
    <dbReference type="NCBI Taxonomy" id="41880"/>
    <lineage>
        <taxon>Eukaryota</taxon>
        <taxon>Viridiplantae</taxon>
        <taxon>Chlorophyta</taxon>
        <taxon>Pseudoscourfieldiophyceae</taxon>
        <taxon>Pseudoscourfieldiales</taxon>
        <taxon>Pycnococcaceae</taxon>
        <taxon>Pycnococcus</taxon>
    </lineage>
</organism>
<sequence length="259" mass="27840">MLYQSAKTLRGVTAAPSRDALVDVGKKDRKRASDIIKEFSLVPSGIEVNNVVAAPSEMIEEVMGFPIGHSRFLGNNIARRQALGSAVDVTTLEYVLYPLPSVSRIVAYKSVGVTVFSLCDGIGGIPLAIDNVLRNAGHFGISTLVTWEIGENASLCAKKWWETSGKPANKFVNLGDLRKERATTDDDRMLELCRKYGFPHVICGGPPCNNLSGNNRLQATSSVRGRTGTTCAASDSGLVNTMGHLVATAQRVAERMGIM</sequence>
<evidence type="ECO:0000313" key="2">
    <source>
        <dbReference type="Proteomes" id="UP000660262"/>
    </source>
</evidence>
<protein>
    <submittedName>
        <fullName evidence="1">Uncharacterized protein</fullName>
    </submittedName>
</protein>
<dbReference type="EMBL" id="BNJQ01000007">
    <property type="protein sequence ID" value="GHP04336.1"/>
    <property type="molecule type" value="Genomic_DNA"/>
</dbReference>
<keyword evidence="2" id="KW-1185">Reference proteome</keyword>
<dbReference type="Gene3D" id="3.40.50.150">
    <property type="entry name" value="Vaccinia Virus protein VP39"/>
    <property type="match status" value="1"/>
</dbReference>
<dbReference type="InterPro" id="IPR029063">
    <property type="entry name" value="SAM-dependent_MTases_sf"/>
</dbReference>
<accession>A0A830HAI2</accession>
<proteinExistence type="predicted"/>
<name>A0A830HAI2_9CHLO</name>
<dbReference type="Proteomes" id="UP000660262">
    <property type="component" value="Unassembled WGS sequence"/>
</dbReference>
<dbReference type="OrthoDB" id="5376140at2759"/>